<dbReference type="PROSITE" id="PS00194">
    <property type="entry name" value="THIOREDOXIN_1"/>
    <property type="match status" value="1"/>
</dbReference>
<protein>
    <submittedName>
        <fullName evidence="5">Periplasmic thiol:disulfide interchange protein DsbA</fullName>
    </submittedName>
</protein>
<sequence>MTKFILPLSLMLFGITGCFSSETQAEANKASTTAPVEKKAYVEGKDYFEIFPEVNTNSAEGKVEVVELFWLGCPHCYHLEPAMERYKASMPDYVEFKQVPAVLNPNWAFHAKAFYTAKFLDPNNEKKLITKMFQELHEKKNPLDTHDKLKKFFADNGISEMQFNNTYNSMAVSTSMSQAASISKASQANSVPSIIINGKFRTSPSVAKGEENLLEIMTSLAEQEKPGAE</sequence>
<evidence type="ECO:0000256" key="2">
    <source>
        <dbReference type="ARBA" id="ARBA00023284"/>
    </source>
</evidence>
<dbReference type="EMBL" id="CACVAY010000036">
    <property type="protein sequence ID" value="CAA6808185.1"/>
    <property type="molecule type" value="Genomic_DNA"/>
</dbReference>
<keyword evidence="1 3" id="KW-0732">Signal</keyword>
<organism evidence="5">
    <name type="scientific">uncultured Thiotrichaceae bacterium</name>
    <dbReference type="NCBI Taxonomy" id="298394"/>
    <lineage>
        <taxon>Bacteria</taxon>
        <taxon>Pseudomonadati</taxon>
        <taxon>Pseudomonadota</taxon>
        <taxon>Gammaproteobacteria</taxon>
        <taxon>Thiotrichales</taxon>
        <taxon>Thiotrichaceae</taxon>
        <taxon>environmental samples</taxon>
    </lineage>
</organism>
<dbReference type="PROSITE" id="PS51257">
    <property type="entry name" value="PROKAR_LIPOPROTEIN"/>
    <property type="match status" value="1"/>
</dbReference>
<dbReference type="InterPro" id="IPR050824">
    <property type="entry name" value="Thiol_disulfide_DsbA"/>
</dbReference>
<feature type="domain" description="Thioredoxin" evidence="4">
    <location>
        <begin position="28"/>
        <end position="154"/>
    </location>
</feature>
<dbReference type="CDD" id="cd03019">
    <property type="entry name" value="DsbA_DsbA"/>
    <property type="match status" value="1"/>
</dbReference>
<dbReference type="InterPro" id="IPR036249">
    <property type="entry name" value="Thioredoxin-like_sf"/>
</dbReference>
<evidence type="ECO:0000313" key="5">
    <source>
        <dbReference type="EMBL" id="CAA6808185.1"/>
    </source>
</evidence>
<dbReference type="AlphaFoldDB" id="A0A6S6SU88"/>
<accession>A0A6S6SU88</accession>
<dbReference type="Gene3D" id="3.40.30.10">
    <property type="entry name" value="Glutaredoxin"/>
    <property type="match status" value="1"/>
</dbReference>
<dbReference type="SUPFAM" id="SSF52833">
    <property type="entry name" value="Thioredoxin-like"/>
    <property type="match status" value="1"/>
</dbReference>
<reference evidence="5" key="1">
    <citation type="submission" date="2020-01" db="EMBL/GenBank/DDBJ databases">
        <authorList>
            <person name="Meier V. D."/>
            <person name="Meier V D."/>
        </authorList>
    </citation>
    <scope>NUCLEOTIDE SEQUENCE</scope>
    <source>
        <strain evidence="5">HLG_WM_MAG_07</strain>
    </source>
</reference>
<dbReference type="InterPro" id="IPR017937">
    <property type="entry name" value="Thioredoxin_CS"/>
</dbReference>
<dbReference type="PROSITE" id="PS51352">
    <property type="entry name" value="THIOREDOXIN_2"/>
    <property type="match status" value="1"/>
</dbReference>
<keyword evidence="2" id="KW-0676">Redox-active center</keyword>
<evidence type="ECO:0000256" key="3">
    <source>
        <dbReference type="SAM" id="SignalP"/>
    </source>
</evidence>
<feature type="signal peptide" evidence="3">
    <location>
        <begin position="1"/>
        <end position="20"/>
    </location>
</feature>
<dbReference type="InterPro" id="IPR023205">
    <property type="entry name" value="DsbA/DsbL"/>
</dbReference>
<dbReference type="InterPro" id="IPR012336">
    <property type="entry name" value="Thioredoxin-like_fold"/>
</dbReference>
<dbReference type="PANTHER" id="PTHR35891:SF2">
    <property type="entry name" value="THIOL:DISULFIDE INTERCHANGE PROTEIN DSBA"/>
    <property type="match status" value="1"/>
</dbReference>
<name>A0A6S6SU88_9GAMM</name>
<evidence type="ECO:0000259" key="4">
    <source>
        <dbReference type="PROSITE" id="PS51352"/>
    </source>
</evidence>
<feature type="chain" id="PRO_5027672788" evidence="3">
    <location>
        <begin position="21"/>
        <end position="229"/>
    </location>
</feature>
<gene>
    <name evidence="5" type="ORF">HELGO_WM12736</name>
</gene>
<dbReference type="InterPro" id="IPR013766">
    <property type="entry name" value="Thioredoxin_domain"/>
</dbReference>
<evidence type="ECO:0000256" key="1">
    <source>
        <dbReference type="ARBA" id="ARBA00022729"/>
    </source>
</evidence>
<dbReference type="PANTHER" id="PTHR35891">
    <property type="entry name" value="THIOL:DISULFIDE INTERCHANGE PROTEIN DSBA"/>
    <property type="match status" value="1"/>
</dbReference>
<proteinExistence type="predicted"/>
<dbReference type="GO" id="GO:0015036">
    <property type="term" value="F:disulfide oxidoreductase activity"/>
    <property type="evidence" value="ECO:0007669"/>
    <property type="project" value="UniProtKB-ARBA"/>
</dbReference>
<dbReference type="Pfam" id="PF13462">
    <property type="entry name" value="Thioredoxin_4"/>
    <property type="match status" value="1"/>
</dbReference>